<keyword evidence="8" id="KW-1185">Reference proteome</keyword>
<evidence type="ECO:0000313" key="7">
    <source>
        <dbReference type="EnsemblPlants" id="OGLUM08G25290.2"/>
    </source>
</evidence>
<feature type="transmembrane region" description="Helical" evidence="6">
    <location>
        <begin position="95"/>
        <end position="120"/>
    </location>
</feature>
<feature type="transmembrane region" description="Helical" evidence="6">
    <location>
        <begin position="494"/>
        <end position="515"/>
    </location>
</feature>
<comment type="similarity">
    <text evidence="2 6">Belongs to the multi antimicrobial extrusion (MATE) (TC 2.A.66.1) family.</text>
</comment>
<evidence type="ECO:0000256" key="6">
    <source>
        <dbReference type="RuleBase" id="RU004914"/>
    </source>
</evidence>
<feature type="transmembrane region" description="Helical" evidence="6">
    <location>
        <begin position="435"/>
        <end position="457"/>
    </location>
</feature>
<dbReference type="AlphaFoldDB" id="A0A0E0AZ16"/>
<dbReference type="GO" id="GO:0016020">
    <property type="term" value="C:membrane"/>
    <property type="evidence" value="ECO:0007669"/>
    <property type="project" value="UniProtKB-SubCell"/>
</dbReference>
<dbReference type="GO" id="GO:0042910">
    <property type="term" value="F:xenobiotic transmembrane transporter activity"/>
    <property type="evidence" value="ECO:0007669"/>
    <property type="project" value="InterPro"/>
</dbReference>
<protein>
    <recommendedName>
        <fullName evidence="6">Protein DETOXIFICATION</fullName>
    </recommendedName>
    <alternativeName>
        <fullName evidence="6">Multidrug and toxic compound extrusion protein</fullName>
    </alternativeName>
</protein>
<sequence length="650" mass="69787">METLQQTLGDTLASAATTVVVDNVTNYMGQMAIAMAMLTTLENFLKLRPGRDLLLLLSNQSTMGSVSPPAPEEDAAAVESAGAAARMFWHETKRLWAIGTPIAIGTITNYAISSVTTMFIGHLGNLPLAAASVGLSVFATFALGFLLGMGSALETLCGQAFGAGQVSMLGVYLQRSWIILLGATVLMVPVYVLAEPLLLLVGQDPEVARAAGRFTLYILPGAFAFAVNFPSGKFLQAQSKVGVLAWIGVAGLAFHVGITYLAVSVLGWGLPGAAAAYDVSQWASSLAQVAYIMGWCREGWRGWSMAAFHDLAAFLRLSIESAVMLCLEIWYLGLITVLTGDLDDAQMAVDSLGICMNINGYEGMIFIGLNAAISVRVSNELGSGRPRAAMHAVVVVVAESLLIGLLCMALVLAFSDKLALVYTSDAHLLRAVSRIAGLLGVTMVLNSVQPVLSGVAVGGGWQGLVAYINLACYYLFGLPVGYLLGYYFNLGVGGVWGGMLCGVALQTLILLFVVWRTDWKAELVCTSGEAQMKPNLSYKEIIQTEISICIPCFSFSFPPAQSRYEVGLQIQFLSCMYQAALYSSIVRFLYTLLGHNLLTLYAIGDLGFFPPSSIYYYKQEYNRSNCNCLDAVMTMMIPWFTMNLNELPAA</sequence>
<keyword evidence="5 6" id="KW-0472">Membrane</keyword>
<evidence type="ECO:0000256" key="1">
    <source>
        <dbReference type="ARBA" id="ARBA00004141"/>
    </source>
</evidence>
<dbReference type="NCBIfam" id="TIGR00797">
    <property type="entry name" value="matE"/>
    <property type="match status" value="1"/>
</dbReference>
<dbReference type="Pfam" id="PF01554">
    <property type="entry name" value="MatE"/>
    <property type="match status" value="2"/>
</dbReference>
<evidence type="ECO:0000256" key="2">
    <source>
        <dbReference type="ARBA" id="ARBA00010199"/>
    </source>
</evidence>
<dbReference type="EnsemblPlants" id="OGLUM08G25290.2">
    <property type="protein sequence ID" value="OGLUM08G25290.2"/>
    <property type="gene ID" value="OGLUM08G25290"/>
</dbReference>
<dbReference type="Gramene" id="OGLUM08G25290.2">
    <property type="protein sequence ID" value="OGLUM08G25290.2"/>
    <property type="gene ID" value="OGLUM08G25290"/>
</dbReference>
<dbReference type="InterPro" id="IPR045069">
    <property type="entry name" value="MATE_euk"/>
</dbReference>
<accession>A0A0E0AZ16</accession>
<feature type="transmembrane region" description="Helical" evidence="6">
    <location>
        <begin position="214"/>
        <end position="231"/>
    </location>
</feature>
<dbReference type="PANTHER" id="PTHR11206">
    <property type="entry name" value="MULTIDRUG RESISTANCE PROTEIN"/>
    <property type="match status" value="1"/>
</dbReference>
<dbReference type="InterPro" id="IPR002528">
    <property type="entry name" value="MATE_fam"/>
</dbReference>
<reference evidence="7" key="1">
    <citation type="submission" date="2015-04" db="UniProtKB">
        <authorList>
            <consortium name="EnsemblPlants"/>
        </authorList>
    </citation>
    <scope>IDENTIFICATION</scope>
</reference>
<dbReference type="GO" id="GO:0015297">
    <property type="term" value="F:antiporter activity"/>
    <property type="evidence" value="ECO:0007669"/>
    <property type="project" value="InterPro"/>
</dbReference>
<organism evidence="7">
    <name type="scientific">Oryza glumipatula</name>
    <dbReference type="NCBI Taxonomy" id="40148"/>
    <lineage>
        <taxon>Eukaryota</taxon>
        <taxon>Viridiplantae</taxon>
        <taxon>Streptophyta</taxon>
        <taxon>Embryophyta</taxon>
        <taxon>Tracheophyta</taxon>
        <taxon>Spermatophyta</taxon>
        <taxon>Magnoliopsida</taxon>
        <taxon>Liliopsida</taxon>
        <taxon>Poales</taxon>
        <taxon>Poaceae</taxon>
        <taxon>BOP clade</taxon>
        <taxon>Oryzoideae</taxon>
        <taxon>Oryzeae</taxon>
        <taxon>Oryzinae</taxon>
        <taxon>Oryza</taxon>
    </lineage>
</organism>
<feature type="transmembrane region" description="Helical" evidence="6">
    <location>
        <begin position="317"/>
        <end position="338"/>
    </location>
</feature>
<evidence type="ECO:0000256" key="4">
    <source>
        <dbReference type="ARBA" id="ARBA00022989"/>
    </source>
</evidence>
<name>A0A0E0AZ16_9ORYZ</name>
<proteinExistence type="inferred from homology"/>
<dbReference type="Proteomes" id="UP000026961">
    <property type="component" value="Chromosome 8"/>
</dbReference>
<feature type="transmembrane region" description="Helical" evidence="6">
    <location>
        <begin position="177"/>
        <end position="194"/>
    </location>
</feature>
<evidence type="ECO:0000256" key="3">
    <source>
        <dbReference type="ARBA" id="ARBA00022692"/>
    </source>
</evidence>
<evidence type="ECO:0000256" key="5">
    <source>
        <dbReference type="ARBA" id="ARBA00023136"/>
    </source>
</evidence>
<feature type="transmembrane region" description="Helical" evidence="6">
    <location>
        <begin position="279"/>
        <end position="296"/>
    </location>
</feature>
<evidence type="ECO:0000313" key="8">
    <source>
        <dbReference type="Proteomes" id="UP000026961"/>
    </source>
</evidence>
<feature type="transmembrane region" description="Helical" evidence="6">
    <location>
        <begin position="389"/>
        <end position="415"/>
    </location>
</feature>
<feature type="transmembrane region" description="Helical" evidence="6">
    <location>
        <begin position="243"/>
        <end position="267"/>
    </location>
</feature>
<keyword evidence="3 6" id="KW-0812">Transmembrane</keyword>
<dbReference type="GO" id="GO:1990961">
    <property type="term" value="P:xenobiotic detoxification by transmembrane export across the plasma membrane"/>
    <property type="evidence" value="ECO:0007669"/>
    <property type="project" value="InterPro"/>
</dbReference>
<keyword evidence="4 6" id="KW-1133">Transmembrane helix</keyword>
<feature type="transmembrane region" description="Helical" evidence="6">
    <location>
        <begin position="464"/>
        <end position="488"/>
    </location>
</feature>
<comment type="subcellular location">
    <subcellularLocation>
        <location evidence="1">Membrane</location>
        <topology evidence="1">Multi-pass membrane protein</topology>
    </subcellularLocation>
</comment>
<feature type="transmembrane region" description="Helical" evidence="6">
    <location>
        <begin position="126"/>
        <end position="147"/>
    </location>
</feature>
<feature type="transmembrane region" description="Helical" evidence="6">
    <location>
        <begin position="358"/>
        <end position="377"/>
    </location>
</feature>
<reference evidence="7" key="2">
    <citation type="submission" date="2018-05" db="EMBL/GenBank/DDBJ databases">
        <title>OgluRS3 (Oryza glumaepatula Reference Sequence Version 3).</title>
        <authorList>
            <person name="Zhang J."/>
            <person name="Kudrna D."/>
            <person name="Lee S."/>
            <person name="Talag J."/>
            <person name="Welchert J."/>
            <person name="Wing R.A."/>
        </authorList>
    </citation>
    <scope>NUCLEOTIDE SEQUENCE [LARGE SCALE GENOMIC DNA]</scope>
</reference>
<dbReference type="CDD" id="cd13132">
    <property type="entry name" value="MATE_eukaryotic"/>
    <property type="match status" value="1"/>
</dbReference>